<dbReference type="CDD" id="cd00156">
    <property type="entry name" value="REC"/>
    <property type="match status" value="1"/>
</dbReference>
<keyword evidence="5" id="KW-0808">Transferase</keyword>
<dbReference type="Gene3D" id="1.10.287.130">
    <property type="match status" value="1"/>
</dbReference>
<dbReference type="Pfam" id="PF00512">
    <property type="entry name" value="HisKA"/>
    <property type="match status" value="1"/>
</dbReference>
<evidence type="ECO:0000256" key="6">
    <source>
        <dbReference type="ARBA" id="ARBA00022777"/>
    </source>
</evidence>
<keyword evidence="9" id="KW-0472">Membrane</keyword>
<dbReference type="Pfam" id="PF00072">
    <property type="entry name" value="Response_reg"/>
    <property type="match status" value="1"/>
</dbReference>
<dbReference type="PROSITE" id="PS50110">
    <property type="entry name" value="RESPONSE_REGULATORY"/>
    <property type="match status" value="1"/>
</dbReference>
<dbReference type="CDD" id="cd00082">
    <property type="entry name" value="HisKA"/>
    <property type="match status" value="1"/>
</dbReference>
<accession>A0A2P5Z666</accession>
<dbReference type="RefSeq" id="WP_010340672.1">
    <property type="nucleotide sequence ID" value="NZ_CP132343.1"/>
</dbReference>
<keyword evidence="9" id="KW-0812">Transmembrane</keyword>
<dbReference type="SUPFAM" id="SSF47384">
    <property type="entry name" value="Homodimeric domain of signal transducing histidine kinase"/>
    <property type="match status" value="1"/>
</dbReference>
<dbReference type="Gene3D" id="6.10.340.10">
    <property type="match status" value="1"/>
</dbReference>
<evidence type="ECO:0000259" key="11">
    <source>
        <dbReference type="PROSITE" id="PS50110"/>
    </source>
</evidence>
<dbReference type="EC" id="2.7.13.3" evidence="3"/>
<comment type="catalytic activity">
    <reaction evidence="1">
        <text>ATP + protein L-histidine = ADP + protein N-phospho-L-histidine.</text>
        <dbReference type="EC" id="2.7.13.3"/>
    </reaction>
</comment>
<feature type="transmembrane region" description="Helical" evidence="9">
    <location>
        <begin position="186"/>
        <end position="208"/>
    </location>
</feature>
<dbReference type="EMBL" id="MDEK01000005">
    <property type="protein sequence ID" value="PPU83608.1"/>
    <property type="molecule type" value="Genomic_DNA"/>
</dbReference>
<feature type="domain" description="Histidine kinase" evidence="10">
    <location>
        <begin position="282"/>
        <end position="496"/>
    </location>
</feature>
<comment type="subcellular location">
    <subcellularLocation>
        <location evidence="2">Membrane</location>
    </subcellularLocation>
</comment>
<dbReference type="GeneID" id="93877863"/>
<gene>
    <name evidence="13" type="ORF">XsacCFBP4641_07630</name>
</gene>
<dbReference type="GO" id="GO:0000155">
    <property type="term" value="F:phosphorelay sensor kinase activity"/>
    <property type="evidence" value="ECO:0007669"/>
    <property type="project" value="InterPro"/>
</dbReference>
<dbReference type="SUPFAM" id="SSF55874">
    <property type="entry name" value="ATPase domain of HSP90 chaperone/DNA topoisomerase II/histidine kinase"/>
    <property type="match status" value="1"/>
</dbReference>
<dbReference type="SMART" id="SM00388">
    <property type="entry name" value="HisKA"/>
    <property type="match status" value="1"/>
</dbReference>
<dbReference type="Gene3D" id="3.40.50.2300">
    <property type="match status" value="1"/>
</dbReference>
<comment type="caution">
    <text evidence="13">The sequence shown here is derived from an EMBL/GenBank/DDBJ whole genome shotgun (WGS) entry which is preliminary data.</text>
</comment>
<dbReference type="InterPro" id="IPR003660">
    <property type="entry name" value="HAMP_dom"/>
</dbReference>
<feature type="region of interest" description="Disordered" evidence="8">
    <location>
        <begin position="263"/>
        <end position="282"/>
    </location>
</feature>
<keyword evidence="9" id="KW-1133">Transmembrane helix</keyword>
<dbReference type="Proteomes" id="UP000247346">
    <property type="component" value="Unassembled WGS sequence"/>
</dbReference>
<name>A0A2P5Z666_9XANT</name>
<dbReference type="PROSITE" id="PS50109">
    <property type="entry name" value="HIS_KIN"/>
    <property type="match status" value="1"/>
</dbReference>
<dbReference type="InterPro" id="IPR011006">
    <property type="entry name" value="CheY-like_superfamily"/>
</dbReference>
<sequence length="636" mass="69728">MRALARRWNDWPLTRKSLALVALPLLLLVAALVAIYSVERQNIAAENDVRRTLQLLSDLHEAHALLAETAAGVRGYRLVRQDAFLTPYRDAEPRLKTVVQRLSQRITDPRQAQRFARIQPLFEEKMQGWRRLLAPDLSREEEIRQLREGKVTLDILRAELRELRNYETAQLQVRTAKAQALRQRNLLITLCAAMLGGLGAVLAVAWFASSLSRRLRQLSANADRLGDGRPLAPQPPAGDELGQVAQRLQQASTLLAARAEEAQSARREAESANRAKTEFLSRSSHELRTPLNAILGYAQVLEMDLPGSAQRDHLQHILGAGRHLLGLITELLDIARIEADQLDLSPGPVPVRTALEEALGLVAPEAQARSIVLRPPELPPEWTVRADPQRLRQVLINLLSNAIKFNRPGGAVWVSAVPEGQSLALTVHDQGHGLTPAQVQRLFTPFERLGAERSAIEGTGLGLALSKRLTEAMGGRIAVDSDPDGSRFTIALPLDRPQAAALPDPAVATTTAGGGQRQLLSVEDNPSNQALIRTLVERRPHWRLHEAASLAQAHAHLQQATPDLILLDLHLSDGNGEDLLQALRAQPHTAAIPVVVVSADATATTLARVQGEPVRAYLTKPLDVADFFSVLDRHLA</sequence>
<evidence type="ECO:0000256" key="3">
    <source>
        <dbReference type="ARBA" id="ARBA00012438"/>
    </source>
</evidence>
<dbReference type="STRING" id="56458.SB85_08590"/>
<keyword evidence="4 7" id="KW-0597">Phosphoprotein</keyword>
<feature type="modified residue" description="4-aspartylphosphate" evidence="7">
    <location>
        <position position="568"/>
    </location>
</feature>
<feature type="domain" description="Response regulatory" evidence="11">
    <location>
        <begin position="518"/>
        <end position="635"/>
    </location>
</feature>
<dbReference type="SMART" id="SM00448">
    <property type="entry name" value="REC"/>
    <property type="match status" value="1"/>
</dbReference>
<dbReference type="Gene3D" id="3.30.565.10">
    <property type="entry name" value="Histidine kinase-like ATPase, C-terminal domain"/>
    <property type="match status" value="1"/>
</dbReference>
<dbReference type="PRINTS" id="PR00344">
    <property type="entry name" value="BCTRLSENSOR"/>
</dbReference>
<evidence type="ECO:0000256" key="1">
    <source>
        <dbReference type="ARBA" id="ARBA00000085"/>
    </source>
</evidence>
<dbReference type="OrthoDB" id="9810730at2"/>
<keyword evidence="6 13" id="KW-0418">Kinase</keyword>
<dbReference type="SMART" id="SM00387">
    <property type="entry name" value="HATPase_c"/>
    <property type="match status" value="1"/>
</dbReference>
<dbReference type="InterPro" id="IPR001789">
    <property type="entry name" value="Sig_transdc_resp-reg_receiver"/>
</dbReference>
<dbReference type="Pfam" id="PF02518">
    <property type="entry name" value="HATPase_c"/>
    <property type="match status" value="1"/>
</dbReference>
<dbReference type="PANTHER" id="PTHR43047:SF72">
    <property type="entry name" value="OSMOSENSING HISTIDINE PROTEIN KINASE SLN1"/>
    <property type="match status" value="1"/>
</dbReference>
<evidence type="ECO:0000259" key="10">
    <source>
        <dbReference type="PROSITE" id="PS50109"/>
    </source>
</evidence>
<proteinExistence type="predicted"/>
<reference evidence="13 14" key="1">
    <citation type="submission" date="2016-08" db="EMBL/GenBank/DDBJ databases">
        <authorList>
            <person name="Seilhamer J.J."/>
        </authorList>
    </citation>
    <scope>NUCLEOTIDE SEQUENCE [LARGE SCALE GENOMIC DNA]</scope>
    <source>
        <strain evidence="13 14">CFBP4641</strain>
    </source>
</reference>
<dbReference type="PROSITE" id="PS50885">
    <property type="entry name" value="HAMP"/>
    <property type="match status" value="1"/>
</dbReference>
<dbReference type="InterPro" id="IPR005467">
    <property type="entry name" value="His_kinase_dom"/>
</dbReference>
<evidence type="ECO:0000256" key="4">
    <source>
        <dbReference type="ARBA" id="ARBA00022553"/>
    </source>
</evidence>
<evidence type="ECO:0000313" key="14">
    <source>
        <dbReference type="Proteomes" id="UP000247346"/>
    </source>
</evidence>
<dbReference type="Pfam" id="PF05227">
    <property type="entry name" value="CHASE3"/>
    <property type="match status" value="1"/>
</dbReference>
<evidence type="ECO:0000256" key="7">
    <source>
        <dbReference type="PROSITE-ProRule" id="PRU00169"/>
    </source>
</evidence>
<organism evidence="13 14">
    <name type="scientific">Xanthomonas sacchari</name>
    <dbReference type="NCBI Taxonomy" id="56458"/>
    <lineage>
        <taxon>Bacteria</taxon>
        <taxon>Pseudomonadati</taxon>
        <taxon>Pseudomonadota</taxon>
        <taxon>Gammaproteobacteria</taxon>
        <taxon>Lysobacterales</taxon>
        <taxon>Lysobacteraceae</taxon>
        <taxon>Xanthomonas</taxon>
    </lineage>
</organism>
<evidence type="ECO:0000256" key="9">
    <source>
        <dbReference type="SAM" id="Phobius"/>
    </source>
</evidence>
<dbReference type="AlphaFoldDB" id="A0A2P5Z666"/>
<dbReference type="PANTHER" id="PTHR43047">
    <property type="entry name" value="TWO-COMPONENT HISTIDINE PROTEIN KINASE"/>
    <property type="match status" value="1"/>
</dbReference>
<dbReference type="InterPro" id="IPR003661">
    <property type="entry name" value="HisK_dim/P_dom"/>
</dbReference>
<evidence type="ECO:0000256" key="2">
    <source>
        <dbReference type="ARBA" id="ARBA00004370"/>
    </source>
</evidence>
<dbReference type="GO" id="GO:0009927">
    <property type="term" value="F:histidine phosphotransfer kinase activity"/>
    <property type="evidence" value="ECO:0007669"/>
    <property type="project" value="TreeGrafter"/>
</dbReference>
<dbReference type="GO" id="GO:0005886">
    <property type="term" value="C:plasma membrane"/>
    <property type="evidence" value="ECO:0007669"/>
    <property type="project" value="TreeGrafter"/>
</dbReference>
<evidence type="ECO:0000256" key="5">
    <source>
        <dbReference type="ARBA" id="ARBA00022679"/>
    </source>
</evidence>
<dbReference type="InterPro" id="IPR004358">
    <property type="entry name" value="Sig_transdc_His_kin-like_C"/>
</dbReference>
<evidence type="ECO:0000256" key="8">
    <source>
        <dbReference type="SAM" id="MobiDB-lite"/>
    </source>
</evidence>
<dbReference type="InterPro" id="IPR036890">
    <property type="entry name" value="HATPase_C_sf"/>
</dbReference>
<dbReference type="InterPro" id="IPR003594">
    <property type="entry name" value="HATPase_dom"/>
</dbReference>
<protein>
    <recommendedName>
        <fullName evidence="3">histidine kinase</fullName>
        <ecNumber evidence="3">2.7.13.3</ecNumber>
    </recommendedName>
</protein>
<dbReference type="SUPFAM" id="SSF52172">
    <property type="entry name" value="CheY-like"/>
    <property type="match status" value="1"/>
</dbReference>
<evidence type="ECO:0000259" key="12">
    <source>
        <dbReference type="PROSITE" id="PS50885"/>
    </source>
</evidence>
<evidence type="ECO:0000313" key="13">
    <source>
        <dbReference type="EMBL" id="PPU83608.1"/>
    </source>
</evidence>
<dbReference type="InterPro" id="IPR036097">
    <property type="entry name" value="HisK_dim/P_sf"/>
</dbReference>
<dbReference type="InterPro" id="IPR007891">
    <property type="entry name" value="CHASE3"/>
</dbReference>
<feature type="domain" description="HAMP" evidence="12">
    <location>
        <begin position="209"/>
        <end position="260"/>
    </location>
</feature>